<accession>A0ABN1I351</accession>
<keyword evidence="2" id="KW-1185">Reference proteome</keyword>
<gene>
    <name evidence="1" type="ORF">GCM10009104_08190</name>
</gene>
<protein>
    <submittedName>
        <fullName evidence="1">ADP-ribosylglycohydrolase family protein</fullName>
    </submittedName>
</protein>
<dbReference type="SUPFAM" id="SSF101478">
    <property type="entry name" value="ADP-ribosylglycohydrolase"/>
    <property type="match status" value="1"/>
</dbReference>
<evidence type="ECO:0000313" key="2">
    <source>
        <dbReference type="Proteomes" id="UP001499915"/>
    </source>
</evidence>
<comment type="caution">
    <text evidence="1">The sequence shown here is derived from an EMBL/GenBank/DDBJ whole genome shotgun (WGS) entry which is preliminary data.</text>
</comment>
<proteinExistence type="predicted"/>
<organism evidence="1 2">
    <name type="scientific">Marinobacterium maritimum</name>
    <dbReference type="NCBI Taxonomy" id="500162"/>
    <lineage>
        <taxon>Bacteria</taxon>
        <taxon>Pseudomonadati</taxon>
        <taxon>Pseudomonadota</taxon>
        <taxon>Gammaproteobacteria</taxon>
        <taxon>Oceanospirillales</taxon>
        <taxon>Oceanospirillaceae</taxon>
        <taxon>Marinobacterium</taxon>
    </lineage>
</organism>
<dbReference type="Pfam" id="PF03747">
    <property type="entry name" value="ADP_ribosyl_GH"/>
    <property type="match status" value="1"/>
</dbReference>
<dbReference type="InterPro" id="IPR005502">
    <property type="entry name" value="Ribosyl_crysJ1"/>
</dbReference>
<evidence type="ECO:0000313" key="1">
    <source>
        <dbReference type="EMBL" id="GAA0685051.1"/>
    </source>
</evidence>
<dbReference type="InterPro" id="IPR036705">
    <property type="entry name" value="Ribosyl_crysJ1_sf"/>
</dbReference>
<reference evidence="1 2" key="1">
    <citation type="journal article" date="2019" name="Int. J. Syst. Evol. Microbiol.">
        <title>The Global Catalogue of Microorganisms (GCM) 10K type strain sequencing project: providing services to taxonomists for standard genome sequencing and annotation.</title>
        <authorList>
            <consortium name="The Broad Institute Genomics Platform"/>
            <consortium name="The Broad Institute Genome Sequencing Center for Infectious Disease"/>
            <person name="Wu L."/>
            <person name="Ma J."/>
        </authorList>
    </citation>
    <scope>NUCLEOTIDE SEQUENCE [LARGE SCALE GENOMIC DNA]</scope>
    <source>
        <strain evidence="1 2">JCM 15134</strain>
    </source>
</reference>
<dbReference type="EMBL" id="BAAAET010000001">
    <property type="protein sequence ID" value="GAA0685051.1"/>
    <property type="molecule type" value="Genomic_DNA"/>
</dbReference>
<dbReference type="Proteomes" id="UP001499915">
    <property type="component" value="Unassembled WGS sequence"/>
</dbReference>
<dbReference type="RefSeq" id="WP_343802698.1">
    <property type="nucleotide sequence ID" value="NZ_BAAAET010000001.1"/>
</dbReference>
<name>A0ABN1I351_9GAMM</name>
<sequence length="291" mass="32482">MMIEPQRVASLIQAALIADSYSLGLHWIYDHELLDRQPLNLNELHPPLSHWHGTKAAGDLTHHGDQLWHLYQYLQQDEPDIERYLDIWAGFVEHYHGYIDKATAAAYDNIRHGISPSGSATTELSVTSRVACPLLYTTSNQAYLEQVEVLTRMTHESDIAIASCRFFGAVLLDCLAGTAVADAIVSHLAELPSSLQTSARQGIASADEDTRTVLRQFGIAGEIRYGLPGIMHLIHRYQDPVRLLQENALAGGDSSARGMISLMLMVAEQPKILKQLPPEWIETILNRRQKN</sequence>
<dbReference type="Gene3D" id="1.10.4080.10">
    <property type="entry name" value="ADP-ribosylation/Crystallin J1"/>
    <property type="match status" value="1"/>
</dbReference>